<dbReference type="PANTHER" id="PTHR43333:SF1">
    <property type="entry name" value="D-ISOMER SPECIFIC 2-HYDROXYACID DEHYDROGENASE NAD-BINDING DOMAIN-CONTAINING PROTEIN"/>
    <property type="match status" value="1"/>
</dbReference>
<sequence length="179" mass="19406">MQVTILGYGHMGRAVAQALLPMGYRVTGVRRSHHDTPESASIEVMCGQAGLDSLLPRTDILINLLPLTPQTQGLLARPLFERLAEGAVLIHLGRGEQLIEADLLEALNSGHLAGASLDVFASEPLPPEHPFWDHPGVLVTPHDACRPTPQAVAEHLEECLRRVEAGEPLEPLVDSQRGY</sequence>
<dbReference type="InterPro" id="IPR006140">
    <property type="entry name" value="D-isomer_DH_NAD-bd"/>
</dbReference>
<feature type="domain" description="D-isomer specific 2-hydroxyacid dehydrogenase NAD-binding" evidence="3">
    <location>
        <begin position="2"/>
        <end position="142"/>
    </location>
</feature>
<protein>
    <submittedName>
        <fullName evidence="4">D-isomer specific 2-hydroxyacid dehydrogenase, NAD binding domain</fullName>
    </submittedName>
</protein>
<organism evidence="4 5">
    <name type="scientific">Modicisalibacter muralis</name>
    <dbReference type="NCBI Taxonomy" id="119000"/>
    <lineage>
        <taxon>Bacteria</taxon>
        <taxon>Pseudomonadati</taxon>
        <taxon>Pseudomonadota</taxon>
        <taxon>Gammaproteobacteria</taxon>
        <taxon>Oceanospirillales</taxon>
        <taxon>Halomonadaceae</taxon>
        <taxon>Modicisalibacter</taxon>
    </lineage>
</organism>
<evidence type="ECO:0000259" key="3">
    <source>
        <dbReference type="Pfam" id="PF02826"/>
    </source>
</evidence>
<evidence type="ECO:0000313" key="4">
    <source>
        <dbReference type="EMBL" id="SDM15779.1"/>
    </source>
</evidence>
<reference evidence="4 5" key="1">
    <citation type="submission" date="2016-10" db="EMBL/GenBank/DDBJ databases">
        <authorList>
            <person name="de Groot N.N."/>
        </authorList>
    </citation>
    <scope>NUCLEOTIDE SEQUENCE [LARGE SCALE GENOMIC DNA]</scope>
    <source>
        <strain evidence="4 5">DSM 14789</strain>
    </source>
</reference>
<keyword evidence="1" id="KW-0560">Oxidoreductase</keyword>
<keyword evidence="5" id="KW-1185">Reference proteome</keyword>
<dbReference type="Gene3D" id="3.40.50.720">
    <property type="entry name" value="NAD(P)-binding Rossmann-like Domain"/>
    <property type="match status" value="2"/>
</dbReference>
<name>A0A1G9QXR0_9GAMM</name>
<dbReference type="STRING" id="119000.SAMN05661010_03504"/>
<dbReference type="GO" id="GO:0016491">
    <property type="term" value="F:oxidoreductase activity"/>
    <property type="evidence" value="ECO:0007669"/>
    <property type="project" value="UniProtKB-KW"/>
</dbReference>
<dbReference type="PANTHER" id="PTHR43333">
    <property type="entry name" value="2-HACID_DH_C DOMAIN-CONTAINING PROTEIN"/>
    <property type="match status" value="1"/>
</dbReference>
<keyword evidence="2" id="KW-0520">NAD</keyword>
<dbReference type="InterPro" id="IPR036291">
    <property type="entry name" value="NAD(P)-bd_dom_sf"/>
</dbReference>
<dbReference type="OrthoDB" id="9787219at2"/>
<dbReference type="Pfam" id="PF02826">
    <property type="entry name" value="2-Hacid_dh_C"/>
    <property type="match status" value="1"/>
</dbReference>
<dbReference type="AlphaFoldDB" id="A0A1G9QXR0"/>
<accession>A0A1G9QXR0</accession>
<proteinExistence type="predicted"/>
<evidence type="ECO:0000256" key="1">
    <source>
        <dbReference type="ARBA" id="ARBA00023002"/>
    </source>
</evidence>
<dbReference type="GO" id="GO:0051287">
    <property type="term" value="F:NAD binding"/>
    <property type="evidence" value="ECO:0007669"/>
    <property type="project" value="InterPro"/>
</dbReference>
<evidence type="ECO:0000256" key="2">
    <source>
        <dbReference type="ARBA" id="ARBA00023027"/>
    </source>
</evidence>
<gene>
    <name evidence="4" type="ORF">SAMN05661010_03504</name>
</gene>
<dbReference type="SUPFAM" id="SSF51735">
    <property type="entry name" value="NAD(P)-binding Rossmann-fold domains"/>
    <property type="match status" value="1"/>
</dbReference>
<dbReference type="EMBL" id="FNGI01000013">
    <property type="protein sequence ID" value="SDM15779.1"/>
    <property type="molecule type" value="Genomic_DNA"/>
</dbReference>
<dbReference type="Proteomes" id="UP000198654">
    <property type="component" value="Unassembled WGS sequence"/>
</dbReference>
<evidence type="ECO:0000313" key="5">
    <source>
        <dbReference type="Proteomes" id="UP000198654"/>
    </source>
</evidence>